<keyword evidence="2" id="KW-1133">Transmembrane helix</keyword>
<dbReference type="GO" id="GO:0080120">
    <property type="term" value="P:CAAX-box protein maturation"/>
    <property type="evidence" value="ECO:0007669"/>
    <property type="project" value="UniProtKB-ARBA"/>
</dbReference>
<proteinExistence type="inferred from homology"/>
<feature type="transmembrane region" description="Helical" evidence="2">
    <location>
        <begin position="163"/>
        <end position="196"/>
    </location>
</feature>
<evidence type="ECO:0000256" key="1">
    <source>
        <dbReference type="ARBA" id="ARBA00009067"/>
    </source>
</evidence>
<reference evidence="4" key="2">
    <citation type="submission" date="2021-04" db="EMBL/GenBank/DDBJ databases">
        <authorList>
            <person name="Gilroy R."/>
        </authorList>
    </citation>
    <scope>NUCLEOTIDE SEQUENCE</scope>
    <source>
        <strain evidence="4">F6-686</strain>
    </source>
</reference>
<keyword evidence="4" id="KW-0482">Metalloprotease</keyword>
<feature type="transmembrane region" description="Helical" evidence="2">
    <location>
        <begin position="79"/>
        <end position="102"/>
    </location>
</feature>
<feature type="transmembrane region" description="Helical" evidence="2">
    <location>
        <begin position="122"/>
        <end position="151"/>
    </location>
</feature>
<evidence type="ECO:0000256" key="2">
    <source>
        <dbReference type="SAM" id="Phobius"/>
    </source>
</evidence>
<feature type="transmembrane region" description="Helical" evidence="2">
    <location>
        <begin position="38"/>
        <end position="58"/>
    </location>
</feature>
<comment type="caution">
    <text evidence="4">The sequence shown here is derived from an EMBL/GenBank/DDBJ whole genome shotgun (WGS) entry which is preliminary data.</text>
</comment>
<keyword evidence="4" id="KW-0378">Hydrolase</keyword>
<dbReference type="InterPro" id="IPR003675">
    <property type="entry name" value="Rce1/LyrA-like_dom"/>
</dbReference>
<dbReference type="AlphaFoldDB" id="A0A9E2KST3"/>
<protein>
    <submittedName>
        <fullName evidence="4">CPBP family intramembrane metalloprotease</fullName>
    </submittedName>
</protein>
<comment type="similarity">
    <text evidence="1">Belongs to the UPF0177 family.</text>
</comment>
<gene>
    <name evidence="4" type="ORF">H9806_07075</name>
</gene>
<feature type="transmembrane region" description="Helical" evidence="2">
    <location>
        <begin position="202"/>
        <end position="219"/>
    </location>
</feature>
<dbReference type="EMBL" id="JAHLFT010000087">
    <property type="protein sequence ID" value="MBU3828870.1"/>
    <property type="molecule type" value="Genomic_DNA"/>
</dbReference>
<evidence type="ECO:0000313" key="5">
    <source>
        <dbReference type="Proteomes" id="UP000823844"/>
    </source>
</evidence>
<keyword evidence="4" id="KW-0645">Protease</keyword>
<feature type="transmembrane region" description="Helical" evidence="2">
    <location>
        <begin position="12"/>
        <end position="32"/>
    </location>
</feature>
<name>A0A9E2KST3_9LACO</name>
<evidence type="ECO:0000313" key="4">
    <source>
        <dbReference type="EMBL" id="MBU3828870.1"/>
    </source>
</evidence>
<evidence type="ECO:0000259" key="3">
    <source>
        <dbReference type="Pfam" id="PF02517"/>
    </source>
</evidence>
<dbReference type="Proteomes" id="UP000823844">
    <property type="component" value="Unassembled WGS sequence"/>
</dbReference>
<dbReference type="GO" id="GO:0004175">
    <property type="term" value="F:endopeptidase activity"/>
    <property type="evidence" value="ECO:0007669"/>
    <property type="project" value="UniProtKB-ARBA"/>
</dbReference>
<keyword evidence="2" id="KW-0472">Membrane</keyword>
<keyword evidence="2" id="KW-0812">Transmembrane</keyword>
<dbReference type="Pfam" id="PF02517">
    <property type="entry name" value="Rce1-like"/>
    <property type="match status" value="1"/>
</dbReference>
<feature type="domain" description="CAAX prenyl protease 2/Lysostaphin resistance protein A-like" evidence="3">
    <location>
        <begin position="123"/>
        <end position="209"/>
    </location>
</feature>
<organism evidence="4 5">
    <name type="scientific">Candidatus Lactobacillus pullistercoris</name>
    <dbReference type="NCBI Taxonomy" id="2838636"/>
    <lineage>
        <taxon>Bacteria</taxon>
        <taxon>Bacillati</taxon>
        <taxon>Bacillota</taxon>
        <taxon>Bacilli</taxon>
        <taxon>Lactobacillales</taxon>
        <taxon>Lactobacillaceae</taxon>
        <taxon>Lactobacillus</taxon>
    </lineage>
</organism>
<dbReference type="GO" id="GO:0008237">
    <property type="term" value="F:metallopeptidase activity"/>
    <property type="evidence" value="ECO:0007669"/>
    <property type="project" value="UniProtKB-KW"/>
</dbReference>
<sequence>MNTPESREGNLIRYIVYAVGYLMAVGVVKLVINKTPPRLWDLVLFILIAAMVTLFYIYRFNREQRFFQRRYSLPWLGDLGFTIGITILVTALRILVMYFQSYNKISFYGFQASYIKHENVGMFWFLIIAEGIILPILQEFLATGFLFNYAFRRDSRLVAVSGILVSGIIFSILNFQLSFLLFVINVVFGAIFAWVYLYTQSIWMPMYLAVLNGLLMIVLM</sequence>
<accession>A0A9E2KST3</accession>
<reference evidence="4" key="1">
    <citation type="journal article" date="2021" name="PeerJ">
        <title>Extensive microbial diversity within the chicken gut microbiome revealed by metagenomics and culture.</title>
        <authorList>
            <person name="Gilroy R."/>
            <person name="Ravi A."/>
            <person name="Getino M."/>
            <person name="Pursley I."/>
            <person name="Horton D.L."/>
            <person name="Alikhan N.F."/>
            <person name="Baker D."/>
            <person name="Gharbi K."/>
            <person name="Hall N."/>
            <person name="Watson M."/>
            <person name="Adriaenssens E.M."/>
            <person name="Foster-Nyarko E."/>
            <person name="Jarju S."/>
            <person name="Secka A."/>
            <person name="Antonio M."/>
            <person name="Oren A."/>
            <person name="Chaudhuri R.R."/>
            <person name="La Ragione R."/>
            <person name="Hildebrand F."/>
            <person name="Pallen M.J."/>
        </authorList>
    </citation>
    <scope>NUCLEOTIDE SEQUENCE</scope>
    <source>
        <strain evidence="4">F6-686</strain>
    </source>
</reference>